<reference evidence="3 4" key="1">
    <citation type="submission" date="2020-02" db="EMBL/GenBank/DDBJ databases">
        <title>Genome sequences of Thiorhodococcus mannitoliphagus and Thiorhodococcus minor, purple sulfur photosynthetic bacteria in the gammaproteobacterial family, Chromatiaceae.</title>
        <authorList>
            <person name="Aviles F.A."/>
            <person name="Meyer T.E."/>
            <person name="Kyndt J.A."/>
        </authorList>
    </citation>
    <scope>NUCLEOTIDE SEQUENCE [LARGE SCALE GENOMIC DNA]</scope>
    <source>
        <strain evidence="3 4">DSM 11518</strain>
    </source>
</reference>
<dbReference type="PANTHER" id="PTHR32305:SF15">
    <property type="entry name" value="PROTEIN RHSA-RELATED"/>
    <property type="match status" value="1"/>
</dbReference>
<evidence type="ECO:0000313" key="4">
    <source>
        <dbReference type="Proteomes" id="UP000483379"/>
    </source>
</evidence>
<dbReference type="Proteomes" id="UP000483379">
    <property type="component" value="Unassembled WGS sequence"/>
</dbReference>
<name>A0A6M0K7J1_9GAMM</name>
<dbReference type="InterPro" id="IPR050708">
    <property type="entry name" value="T6SS_VgrG/RHS"/>
</dbReference>
<protein>
    <submittedName>
        <fullName evidence="3">RHS repeat-associated core domain-containing protein</fullName>
    </submittedName>
</protein>
<comment type="caution">
    <text evidence="3">The sequence shown here is derived from an EMBL/GenBank/DDBJ whole genome shotgun (WGS) entry which is preliminary data.</text>
</comment>
<gene>
    <name evidence="3" type="ORF">G3446_26665</name>
</gene>
<evidence type="ECO:0000259" key="2">
    <source>
        <dbReference type="Pfam" id="PF25023"/>
    </source>
</evidence>
<dbReference type="Gene3D" id="2.180.10.10">
    <property type="entry name" value="RHS repeat-associated core"/>
    <property type="match status" value="1"/>
</dbReference>
<dbReference type="PANTHER" id="PTHR32305">
    <property type="match status" value="1"/>
</dbReference>
<dbReference type="InterPro" id="IPR056823">
    <property type="entry name" value="TEN-like_YD-shell"/>
</dbReference>
<accession>A0A6M0K7J1</accession>
<feature type="non-terminal residue" evidence="3">
    <location>
        <position position="1"/>
    </location>
</feature>
<keyword evidence="4" id="KW-1185">Reference proteome</keyword>
<feature type="domain" description="Teneurin-like YD-shell" evidence="2">
    <location>
        <begin position="9"/>
        <end position="116"/>
    </location>
</feature>
<evidence type="ECO:0000256" key="1">
    <source>
        <dbReference type="ARBA" id="ARBA00022737"/>
    </source>
</evidence>
<dbReference type="NCBIfam" id="TIGR03696">
    <property type="entry name" value="Rhs_assc_core"/>
    <property type="match status" value="1"/>
</dbReference>
<dbReference type="RefSeq" id="WP_164456675.1">
    <property type="nucleotide sequence ID" value="NZ_JAAIJQ010000243.1"/>
</dbReference>
<dbReference type="EMBL" id="JAAIJQ010000243">
    <property type="protein sequence ID" value="NEV65361.1"/>
    <property type="molecule type" value="Genomic_DNA"/>
</dbReference>
<dbReference type="InterPro" id="IPR022385">
    <property type="entry name" value="Rhs_assc_core"/>
</dbReference>
<keyword evidence="1" id="KW-0677">Repeat</keyword>
<dbReference type="Pfam" id="PF25023">
    <property type="entry name" value="TEN_YD-shell"/>
    <property type="match status" value="1"/>
</dbReference>
<proteinExistence type="predicted"/>
<sequence length="268" mass="28941">PIAELDGEGNLVAVFVYGDKANVPAYLIKIDPETQEESTYRILSDHLGSPRLVVAVETGAVAQRMDYDAWGVVTLDTHPRFQPFGFAGGLYEPETGLVRFGARDYDPYTGRWLGKDPIGFEGDGANLYGYVRVDPVNKVDPTGLAYSACGEHGMCPPPDECDEECQCWATCLMNDPLLPELLPGVGAPLFGLKSPSQIRSGASPWGSIDRRFSGLPGADPNWGPEVRRAGNVRRVKCLGRYGTAAAAMATFTAAYATTAGVRCWIECK</sequence>
<dbReference type="AlphaFoldDB" id="A0A6M0K7J1"/>
<evidence type="ECO:0000313" key="3">
    <source>
        <dbReference type="EMBL" id="NEV65361.1"/>
    </source>
</evidence>
<organism evidence="3 4">
    <name type="scientific">Thiorhodococcus minor</name>
    <dbReference type="NCBI Taxonomy" id="57489"/>
    <lineage>
        <taxon>Bacteria</taxon>
        <taxon>Pseudomonadati</taxon>
        <taxon>Pseudomonadota</taxon>
        <taxon>Gammaproteobacteria</taxon>
        <taxon>Chromatiales</taxon>
        <taxon>Chromatiaceae</taxon>
        <taxon>Thiorhodococcus</taxon>
    </lineage>
</organism>